<name>A0A6J4JR39_9CHLR</name>
<dbReference type="InterPro" id="IPR032812">
    <property type="entry name" value="SbsA_Ig"/>
</dbReference>
<dbReference type="InterPro" id="IPR013783">
    <property type="entry name" value="Ig-like_fold"/>
</dbReference>
<evidence type="ECO:0000313" key="3">
    <source>
        <dbReference type="EMBL" id="CAA9285220.1"/>
    </source>
</evidence>
<dbReference type="InterPro" id="IPR014755">
    <property type="entry name" value="Cu-Rt/internalin_Ig-like"/>
</dbReference>
<dbReference type="InterPro" id="IPR003961">
    <property type="entry name" value="FN3_dom"/>
</dbReference>
<sequence length="687" mass="68842">DATKRATLNPSANLVDGATYTATVKGGAGGAKDLAGNPLAADKVWSFTTAAAGDTTAPETTIDAGPSGTVTTRSATFEFSSSEASSIYECRLDSGTWSGCSSPKGYTDLVDGSHTFEVRATDVAGNTDATPASRTWTVEATAPTVTSVSPAGGATGVAVGADVTATFSEAMDASTINGTTVMLVKQSGTSAVAAVVTYDSTNTSAILNPNADLEAGTTYTTTVKGGPSGAKDVAGNPLATDKVWSFTTAAAGDTTAPTVTGVTPTDGATGVAVTVDAEATFSEAMDATTITGTTVTLVRQGAETAVAAAVTYDSTTRQAILNPNANLEAGATYTATVKGGASGVKDTAGNALASDKVWSFTTQVADITAPTVNSVAPANGATGVAVAANAQAVFSEAMDAATITDSSFTLVKQGTTTPVAASVSYDSASDTTTLNPGTDLEAGVAYTATVKGGASGVKDVAGNALTSDKVWSFTTAAAGDTTAPTVTEVSPAAGETGVAVGVDATATFSETVDATTLTTSTFTLVRQGTTTAVAAAVSYDSTNKRAILNPNVNLQDGASYTATVKGGANGVKDVAGNALASDKVWSFTVEPLAAPTNQTATRSGTGDKQRIDLKWVDNSSIEAKYVIERATNADFTSNLLTREVGANSTSYRDTSLARTTAYYYRVFAMKSDGTRSSASNTASVLTK</sequence>
<dbReference type="AlphaFoldDB" id="A0A6J4JR39"/>
<gene>
    <name evidence="3" type="ORF">AVDCRST_MAG93-3475</name>
</gene>
<protein>
    <recommendedName>
        <fullName evidence="2">Fibronectin type-III domain-containing protein</fullName>
    </recommendedName>
</protein>
<feature type="domain" description="Fibronectin type-III" evidence="2">
    <location>
        <begin position="594"/>
        <end position="687"/>
    </location>
</feature>
<proteinExistence type="predicted"/>
<keyword evidence="1" id="KW-0732">Signal</keyword>
<feature type="non-terminal residue" evidence="3">
    <location>
        <position position="1"/>
    </location>
</feature>
<dbReference type="PROSITE" id="PS50853">
    <property type="entry name" value="FN3"/>
    <property type="match status" value="1"/>
</dbReference>
<dbReference type="SUPFAM" id="SSF49265">
    <property type="entry name" value="Fibronectin type III"/>
    <property type="match status" value="1"/>
</dbReference>
<reference evidence="3" key="1">
    <citation type="submission" date="2020-02" db="EMBL/GenBank/DDBJ databases">
        <authorList>
            <person name="Meier V. D."/>
        </authorList>
    </citation>
    <scope>NUCLEOTIDE SEQUENCE</scope>
    <source>
        <strain evidence="3">AVDCRST_MAG93</strain>
    </source>
</reference>
<dbReference type="Gene3D" id="2.60.40.1220">
    <property type="match status" value="4"/>
</dbReference>
<accession>A0A6J4JR39</accession>
<dbReference type="InterPro" id="IPR036116">
    <property type="entry name" value="FN3_sf"/>
</dbReference>
<dbReference type="EMBL" id="CADCTR010001187">
    <property type="protein sequence ID" value="CAA9285220.1"/>
    <property type="molecule type" value="Genomic_DNA"/>
</dbReference>
<evidence type="ECO:0000256" key="1">
    <source>
        <dbReference type="ARBA" id="ARBA00022729"/>
    </source>
</evidence>
<evidence type="ECO:0000259" key="2">
    <source>
        <dbReference type="PROSITE" id="PS50853"/>
    </source>
</evidence>
<organism evidence="3">
    <name type="scientific">uncultured Chloroflexia bacterium</name>
    <dbReference type="NCBI Taxonomy" id="1672391"/>
    <lineage>
        <taxon>Bacteria</taxon>
        <taxon>Bacillati</taxon>
        <taxon>Chloroflexota</taxon>
        <taxon>Chloroflexia</taxon>
        <taxon>environmental samples</taxon>
    </lineage>
</organism>
<dbReference type="Pfam" id="PF13205">
    <property type="entry name" value="Big_5"/>
    <property type="match status" value="5"/>
</dbReference>
<dbReference type="Gene3D" id="2.60.40.10">
    <property type="entry name" value="Immunoglobulins"/>
    <property type="match status" value="2"/>
</dbReference>